<dbReference type="EMBL" id="JAACJK010000221">
    <property type="protein sequence ID" value="KAF5314576.1"/>
    <property type="molecule type" value="Genomic_DNA"/>
</dbReference>
<keyword evidence="1" id="KW-0547">Nucleotide-binding</keyword>
<keyword evidence="1" id="KW-0234">DNA repair</keyword>
<dbReference type="Pfam" id="PF14214">
    <property type="entry name" value="Helitron_like_N"/>
    <property type="match status" value="1"/>
</dbReference>
<evidence type="ECO:0000313" key="5">
    <source>
        <dbReference type="EMBL" id="KAF5314576.1"/>
    </source>
</evidence>
<evidence type="ECO:0000259" key="3">
    <source>
        <dbReference type="Pfam" id="PF14214"/>
    </source>
</evidence>
<dbReference type="EC" id="5.6.2.3" evidence="1"/>
<keyword evidence="1" id="KW-0067">ATP-binding</keyword>
<protein>
    <recommendedName>
        <fullName evidence="1">ATP-dependent DNA helicase</fullName>
        <ecNumber evidence="1">5.6.2.3</ecNumber>
    </recommendedName>
</protein>
<name>A0A8H5EW64_9AGAR</name>
<proteinExistence type="inferred from homology"/>
<comment type="catalytic activity">
    <reaction evidence="1">
        <text>ATP + H2O = ADP + phosphate + H(+)</text>
        <dbReference type="Rhea" id="RHEA:13065"/>
        <dbReference type="ChEBI" id="CHEBI:15377"/>
        <dbReference type="ChEBI" id="CHEBI:15378"/>
        <dbReference type="ChEBI" id="CHEBI:30616"/>
        <dbReference type="ChEBI" id="CHEBI:43474"/>
        <dbReference type="ChEBI" id="CHEBI:456216"/>
        <dbReference type="EC" id="5.6.2.3"/>
    </reaction>
</comment>
<dbReference type="OrthoDB" id="3259294at2759"/>
<keyword evidence="6" id="KW-1185">Reference proteome</keyword>
<dbReference type="GO" id="GO:0006310">
    <property type="term" value="P:DNA recombination"/>
    <property type="evidence" value="ECO:0007669"/>
    <property type="project" value="UniProtKB-KW"/>
</dbReference>
<dbReference type="InterPro" id="IPR025476">
    <property type="entry name" value="Helitron_helicase-like"/>
</dbReference>
<feature type="domain" description="Helitron helicase-like" evidence="3">
    <location>
        <begin position="209"/>
        <end position="426"/>
    </location>
</feature>
<keyword evidence="1" id="KW-0227">DNA damage</keyword>
<dbReference type="GO" id="GO:0005524">
    <property type="term" value="F:ATP binding"/>
    <property type="evidence" value="ECO:0007669"/>
    <property type="project" value="UniProtKB-KW"/>
</dbReference>
<evidence type="ECO:0000313" key="6">
    <source>
        <dbReference type="Proteomes" id="UP000541558"/>
    </source>
</evidence>
<keyword evidence="1" id="KW-0347">Helicase</keyword>
<dbReference type="PANTHER" id="PTHR47642:SF5">
    <property type="entry name" value="ATP-DEPENDENT DNA HELICASE"/>
    <property type="match status" value="1"/>
</dbReference>
<dbReference type="Pfam" id="PF05970">
    <property type="entry name" value="PIF1"/>
    <property type="match status" value="1"/>
</dbReference>
<dbReference type="GO" id="GO:0006281">
    <property type="term" value="P:DNA repair"/>
    <property type="evidence" value="ECO:0007669"/>
    <property type="project" value="UniProtKB-KW"/>
</dbReference>
<feature type="domain" description="DUF6570" evidence="4">
    <location>
        <begin position="1"/>
        <end position="81"/>
    </location>
</feature>
<dbReference type="Proteomes" id="UP000541558">
    <property type="component" value="Unassembled WGS sequence"/>
</dbReference>
<dbReference type="InterPro" id="IPR051055">
    <property type="entry name" value="PIF1_helicase"/>
</dbReference>
<keyword evidence="1" id="KW-0378">Hydrolase</keyword>
<dbReference type="Pfam" id="PF20209">
    <property type="entry name" value="DUF6570"/>
    <property type="match status" value="1"/>
</dbReference>
<dbReference type="InterPro" id="IPR010285">
    <property type="entry name" value="DNA_helicase_pif1-like_DEAD"/>
</dbReference>
<dbReference type="InterPro" id="IPR046700">
    <property type="entry name" value="DUF6570"/>
</dbReference>
<comment type="similarity">
    <text evidence="1">Belongs to the helicase family.</text>
</comment>
<dbReference type="Gene3D" id="3.40.50.300">
    <property type="entry name" value="P-loop containing nucleotide triphosphate hydrolases"/>
    <property type="match status" value="1"/>
</dbReference>
<feature type="domain" description="DNA helicase Pif1-like DEAD-box helicase" evidence="2">
    <location>
        <begin position="1049"/>
        <end position="1262"/>
    </location>
</feature>
<sequence>MMANAISFPCPTPKVYKLLPPVQEELDDVLAFIFTGVNPPSAEDIGRTPMLVRRNVVAAALNWLKLNHVDYADLRINRAALASLPVYGSPVKVINRETEDGSNVIAAATSVHDNTEEEGTDEGSCPFKVNGLIGANLESMSMEARKAAALSHIQSGGNVLAVGRSEAPESIYDNPQLYPQMYPWLFPYGVGGVGSPRLQGLISDTRQKRWMLLYHDKRFQYDSRFILVAFNHEQIKRGTNASFVLTKRRNFTRIVGQVASINPSVLINLSHRLQEGERVVPTTDEEKRCYSIMDQIDHVGVKVQGSVAGKKKMRNNLWSMISYKGAPSWFVTLSPVDHKHPLCLYWADKDIKFVPDLREYNERVRLIARNPVAGARFFHFLVQLFIKHLLRWKDNDGRPGVFGHTSGYFGTVEQQGRMTLHLHILIWVACALSPQQVKDRLLSDDSEFKRELITYLESCQTGDFSTGSMADMKLKYDRKGASVDDPTQRLPIPPPRTGCANYMGCICEDCGDIKRWKEDYDATVDNVVYRSNVHKCYVRRDVVANGVHKQHVTAKGCINKDGLCSARFPRDLYPESVVDEKGHISLVKNEPMINTFNQTMAYAFGCNTDCGSLSSGTAVSSTAGYVADYIVKQGLKTYQIFSSIYDVFERNPGIWTESKSEGDAARRLILKMANSLTSKVEVGGPMAAMYLLGNPDNYTSHTFVPLYWRQAHRGPATRVAASFTAPPGNEVEDGLEDSGDALEDDDDVAVARSGANIIARSSVDDYKLRPVELETVCLYDWIQCSQRRRVTEKRRTRTTLLYCESHPQRDTFGITKDSEDTDYYGCTMLTLFAPWRNGIDLKSSDETWSAAYARYPFSERHGSIIRNMNIRYECYDARDDYHAQIKKRAADLRAGLEDKEGEAPDFEEYEGEDCDEIATGLMDGDLPGVWSQRRRDQMREVEGVLQSAGWATDIAEPHGREQMDDPFQPETILPASRWRSVVAEEKKKVLDNRAKLIPNCNELLDDMDVDVRPMRDARVVPGSYLLSTFSTLDDDLNLRLSRIVADRTLNTEQERAFRIVTNHSISIGADPLRMYIGGMGGTGKTSVIKALLQWFKERGESYRMIVVAPTGAAASIVNGSTYHSFLGVNTNAARGCVTSKNSASLTEARSRMRGVEYIFLDEISMVSCQDLFLIDGRLKDITRMDDSPFGGINMIVAGDFAQLPPAKGHSLYSGEVSRTQMTRQVQSDQENTLGMLTWHHFVTVVILRQNMRQTATSEDDQRFRTALEHMRFKDCTYEDVEFLRSRIPSFNPGLTLSDDKWKNVSVITAWNTHKDQINEMNARRFALEHNEELRYFYSIDKQTQTKGGRSKRKATATNSNPIRLTPAVQQALWASPPYTSEHIPSNIPLCRGMPVMIRNNEATELCITKGQEAIVVGWSAHELPGYSDRFALDTLFVELINPPKDTAIPHLPLNVVPLTRQTTAISATLPNDRTINISRQQIPIQLNFAMTDYCSQGNVYGSFKRENYRRHDNSEGLQSF</sequence>
<evidence type="ECO:0000259" key="2">
    <source>
        <dbReference type="Pfam" id="PF05970"/>
    </source>
</evidence>
<dbReference type="SUPFAM" id="SSF52540">
    <property type="entry name" value="P-loop containing nucleoside triphosphate hydrolases"/>
    <property type="match status" value="2"/>
</dbReference>
<comment type="cofactor">
    <cofactor evidence="1">
        <name>Mg(2+)</name>
        <dbReference type="ChEBI" id="CHEBI:18420"/>
    </cofactor>
</comment>
<gene>
    <name evidence="5" type="ORF">D9611_007202</name>
</gene>
<dbReference type="InterPro" id="IPR027417">
    <property type="entry name" value="P-loop_NTPase"/>
</dbReference>
<dbReference type="GO" id="GO:0016787">
    <property type="term" value="F:hydrolase activity"/>
    <property type="evidence" value="ECO:0007669"/>
    <property type="project" value="UniProtKB-KW"/>
</dbReference>
<organism evidence="5 6">
    <name type="scientific">Ephemerocybe angulata</name>
    <dbReference type="NCBI Taxonomy" id="980116"/>
    <lineage>
        <taxon>Eukaryota</taxon>
        <taxon>Fungi</taxon>
        <taxon>Dikarya</taxon>
        <taxon>Basidiomycota</taxon>
        <taxon>Agaricomycotina</taxon>
        <taxon>Agaricomycetes</taxon>
        <taxon>Agaricomycetidae</taxon>
        <taxon>Agaricales</taxon>
        <taxon>Agaricineae</taxon>
        <taxon>Psathyrellaceae</taxon>
        <taxon>Ephemerocybe</taxon>
    </lineage>
</organism>
<keyword evidence="1" id="KW-0233">DNA recombination</keyword>
<evidence type="ECO:0000259" key="4">
    <source>
        <dbReference type="Pfam" id="PF20209"/>
    </source>
</evidence>
<comment type="caution">
    <text evidence="5">The sequence shown here is derived from an EMBL/GenBank/DDBJ whole genome shotgun (WGS) entry which is preliminary data.</text>
</comment>
<dbReference type="GO" id="GO:0043139">
    <property type="term" value="F:5'-3' DNA helicase activity"/>
    <property type="evidence" value="ECO:0007669"/>
    <property type="project" value="UniProtKB-EC"/>
</dbReference>
<evidence type="ECO:0000256" key="1">
    <source>
        <dbReference type="RuleBase" id="RU363044"/>
    </source>
</evidence>
<dbReference type="PANTHER" id="PTHR47642">
    <property type="entry name" value="ATP-DEPENDENT DNA HELICASE"/>
    <property type="match status" value="1"/>
</dbReference>
<accession>A0A8H5EW64</accession>
<dbReference type="GO" id="GO:0000723">
    <property type="term" value="P:telomere maintenance"/>
    <property type="evidence" value="ECO:0007669"/>
    <property type="project" value="InterPro"/>
</dbReference>
<reference evidence="5 6" key="1">
    <citation type="journal article" date="2020" name="ISME J.">
        <title>Uncovering the hidden diversity of litter-decomposition mechanisms in mushroom-forming fungi.</title>
        <authorList>
            <person name="Floudas D."/>
            <person name="Bentzer J."/>
            <person name="Ahren D."/>
            <person name="Johansson T."/>
            <person name="Persson P."/>
            <person name="Tunlid A."/>
        </authorList>
    </citation>
    <scope>NUCLEOTIDE SEQUENCE [LARGE SCALE GENOMIC DNA]</scope>
    <source>
        <strain evidence="5 6">CBS 175.51</strain>
    </source>
</reference>